<gene>
    <name evidence="4" type="ORF">BIW11_03085</name>
</gene>
<organism evidence="4 5">
    <name type="scientific">Tropilaelaps mercedesae</name>
    <dbReference type="NCBI Taxonomy" id="418985"/>
    <lineage>
        <taxon>Eukaryota</taxon>
        <taxon>Metazoa</taxon>
        <taxon>Ecdysozoa</taxon>
        <taxon>Arthropoda</taxon>
        <taxon>Chelicerata</taxon>
        <taxon>Arachnida</taxon>
        <taxon>Acari</taxon>
        <taxon>Parasitiformes</taxon>
        <taxon>Mesostigmata</taxon>
        <taxon>Gamasina</taxon>
        <taxon>Dermanyssoidea</taxon>
        <taxon>Laelapidae</taxon>
        <taxon>Tropilaelaps</taxon>
    </lineage>
</organism>
<protein>
    <recommendedName>
        <fullName evidence="3">CUB domain-containing protein</fullName>
    </recommendedName>
</protein>
<dbReference type="Pfam" id="PF00431">
    <property type="entry name" value="CUB"/>
    <property type="match status" value="1"/>
</dbReference>
<name>A0A1V9XSD0_9ACAR</name>
<evidence type="ECO:0000259" key="3">
    <source>
        <dbReference type="Pfam" id="PF00431"/>
    </source>
</evidence>
<sequence length="115" mass="12863">MGGLVDLDVNCNRSVILSGSQPSEVLHSPLFPAAYPPSRRCHFSVQLLHATQQQLTHSNVSIELRFLEFDLESHERFLVRRLVPLAMPPPPPPARPPSLLDSPKRHTPEDTIKDA</sequence>
<keyword evidence="5" id="KW-1185">Reference proteome</keyword>
<feature type="region of interest" description="Disordered" evidence="2">
    <location>
        <begin position="84"/>
        <end position="115"/>
    </location>
</feature>
<evidence type="ECO:0000313" key="4">
    <source>
        <dbReference type="EMBL" id="OQR76397.1"/>
    </source>
</evidence>
<dbReference type="InParanoid" id="A0A1V9XSD0"/>
<feature type="compositionally biased region" description="Pro residues" evidence="2">
    <location>
        <begin position="86"/>
        <end position="96"/>
    </location>
</feature>
<evidence type="ECO:0000256" key="1">
    <source>
        <dbReference type="ARBA" id="ARBA00023157"/>
    </source>
</evidence>
<feature type="domain" description="CUB" evidence="3">
    <location>
        <begin position="21"/>
        <end position="76"/>
    </location>
</feature>
<dbReference type="InterPro" id="IPR035914">
    <property type="entry name" value="Sperma_CUB_dom_sf"/>
</dbReference>
<dbReference type="Gene3D" id="2.60.120.290">
    <property type="entry name" value="Spermadhesin, CUB domain"/>
    <property type="match status" value="1"/>
</dbReference>
<evidence type="ECO:0000313" key="5">
    <source>
        <dbReference type="Proteomes" id="UP000192247"/>
    </source>
</evidence>
<proteinExistence type="predicted"/>
<dbReference type="InterPro" id="IPR000859">
    <property type="entry name" value="CUB_dom"/>
</dbReference>
<evidence type="ECO:0000256" key="2">
    <source>
        <dbReference type="SAM" id="MobiDB-lite"/>
    </source>
</evidence>
<dbReference type="EMBL" id="MNPL01004868">
    <property type="protein sequence ID" value="OQR76397.1"/>
    <property type="molecule type" value="Genomic_DNA"/>
</dbReference>
<keyword evidence="1" id="KW-1015">Disulfide bond</keyword>
<dbReference type="AlphaFoldDB" id="A0A1V9XSD0"/>
<accession>A0A1V9XSD0</accession>
<dbReference type="SUPFAM" id="SSF49854">
    <property type="entry name" value="Spermadhesin, CUB domain"/>
    <property type="match status" value="1"/>
</dbReference>
<dbReference type="Proteomes" id="UP000192247">
    <property type="component" value="Unassembled WGS sequence"/>
</dbReference>
<comment type="caution">
    <text evidence="4">The sequence shown here is derived from an EMBL/GenBank/DDBJ whole genome shotgun (WGS) entry which is preliminary data.</text>
</comment>
<reference evidence="4 5" key="1">
    <citation type="journal article" date="2017" name="Gigascience">
        <title>Draft genome of the honey bee ectoparasitic mite, Tropilaelaps mercedesae, is shaped by the parasitic life history.</title>
        <authorList>
            <person name="Dong X."/>
            <person name="Armstrong S.D."/>
            <person name="Xia D."/>
            <person name="Makepeace B.L."/>
            <person name="Darby A.C."/>
            <person name="Kadowaki T."/>
        </authorList>
    </citation>
    <scope>NUCLEOTIDE SEQUENCE [LARGE SCALE GENOMIC DNA]</scope>
    <source>
        <strain evidence="4">Wuxi-XJTLU</strain>
    </source>
</reference>
<feature type="compositionally biased region" description="Basic and acidic residues" evidence="2">
    <location>
        <begin position="102"/>
        <end position="115"/>
    </location>
</feature>